<keyword evidence="2" id="KW-1185">Reference proteome</keyword>
<dbReference type="EMBL" id="CVRI01000004">
    <property type="protein sequence ID" value="CRK87285.1"/>
    <property type="molecule type" value="Genomic_DNA"/>
</dbReference>
<reference evidence="1 2" key="1">
    <citation type="submission" date="2015-04" db="EMBL/GenBank/DDBJ databases">
        <authorList>
            <person name="Syromyatnikov M.Y."/>
            <person name="Popov V.N."/>
        </authorList>
    </citation>
    <scope>NUCLEOTIDE SEQUENCE [LARGE SCALE GENOMIC DNA]</scope>
</reference>
<dbReference type="PROSITE" id="PS00228">
    <property type="entry name" value="TUBULIN_B_AUTOREG"/>
    <property type="match status" value="1"/>
</dbReference>
<organism evidence="1 2">
    <name type="scientific">Clunio marinus</name>
    <dbReference type="NCBI Taxonomy" id="568069"/>
    <lineage>
        <taxon>Eukaryota</taxon>
        <taxon>Metazoa</taxon>
        <taxon>Ecdysozoa</taxon>
        <taxon>Arthropoda</taxon>
        <taxon>Hexapoda</taxon>
        <taxon>Insecta</taxon>
        <taxon>Pterygota</taxon>
        <taxon>Neoptera</taxon>
        <taxon>Endopterygota</taxon>
        <taxon>Diptera</taxon>
        <taxon>Nematocera</taxon>
        <taxon>Chironomoidea</taxon>
        <taxon>Chironomidae</taxon>
        <taxon>Clunio</taxon>
    </lineage>
</organism>
<dbReference type="OrthoDB" id="8093059at2759"/>
<evidence type="ECO:0000313" key="2">
    <source>
        <dbReference type="Proteomes" id="UP000183832"/>
    </source>
</evidence>
<proteinExistence type="predicted"/>
<gene>
    <name evidence="1" type="ORF">CLUMA_CG001087</name>
</gene>
<dbReference type="Gene3D" id="3.40.50.1440">
    <property type="entry name" value="Tubulin/FtsZ, GTPase domain"/>
    <property type="match status" value="1"/>
</dbReference>
<evidence type="ECO:0000313" key="1">
    <source>
        <dbReference type="EMBL" id="CRK87285.1"/>
    </source>
</evidence>
<protein>
    <submittedName>
        <fullName evidence="1">CLUMA_CG001087, isoform A</fullName>
    </submittedName>
</protein>
<accession>A0A1J1HH10</accession>
<dbReference type="InterPro" id="IPR013838">
    <property type="entry name" value="Beta-tubulin_BS"/>
</dbReference>
<dbReference type="InterPro" id="IPR036525">
    <property type="entry name" value="Tubulin/FtsZ_GTPase_sf"/>
</dbReference>
<dbReference type="Proteomes" id="UP000183832">
    <property type="component" value="Unassembled WGS sequence"/>
</dbReference>
<dbReference type="SUPFAM" id="SSF52490">
    <property type="entry name" value="Tubulin nucleotide-binding domain-like"/>
    <property type="match status" value="1"/>
</dbReference>
<dbReference type="AlphaFoldDB" id="A0A1J1HH10"/>
<sequence length="113" mass="13529">MREIVHLQAGQCGNQIGAKPLKRNFFNNEHFSKIQRQRRVERKETVSKSLLELATMQHNQMNFSYKYPRTAMPWVLFKMLSFHISMKTLNVEAFFKQKITIRSKDKQKQEILK</sequence>
<name>A0A1J1HH10_9DIPT</name>